<dbReference type="InterPro" id="IPR006143">
    <property type="entry name" value="RND_pump_MFP"/>
</dbReference>
<protein>
    <submittedName>
        <fullName evidence="4">Membrane fusion protein, cobalt-zinc-cadmium efflux system</fullName>
    </submittedName>
</protein>
<reference evidence="5" key="1">
    <citation type="submission" date="2016-10" db="EMBL/GenBank/DDBJ databases">
        <authorList>
            <person name="Varghese N."/>
            <person name="Submissions S."/>
        </authorList>
    </citation>
    <scope>NUCLEOTIDE SEQUENCE [LARGE SCALE GENOMIC DNA]</scope>
    <source>
        <strain evidence="5">DSM 24729</strain>
    </source>
</reference>
<sequence length="374" mass="41831">MKNITYISTLVVVLFFSCKDAEKETAITNLTSNYIEITADQFEKNNYALRGFNEEDFPKVVNATGLIDVPPENKARVSAIMGGYIKSTPLLIGDTVKKGQVLVTLENPAFVTLQQEYMELNEQLVYLKSEYDRQQTMMEEKITSQKSFLKAESDYKTSLARQHGVKKQLEMLHISSSKAAKGIFTSVVSIHAPITGTISKTFVSMGTYVSPASPILEIINNDHIHLELSVFEKDILAIKKGQEIAFKIPEASDQVYSGEVYLMGNTIDENRTIKIHGHIENETEYNFIAGMFVDAKISTSSEKQQALPSEAIVSADDLKYVLVLDKKENGVYYFLQKEVKTMDSYRENTSIINSKQFASDAQFLVKGAFSLIGA</sequence>
<evidence type="ECO:0000259" key="3">
    <source>
        <dbReference type="Pfam" id="PF25973"/>
    </source>
</evidence>
<dbReference type="GO" id="GO:0016020">
    <property type="term" value="C:membrane"/>
    <property type="evidence" value="ECO:0007669"/>
    <property type="project" value="InterPro"/>
</dbReference>
<dbReference type="EMBL" id="FNBD01000008">
    <property type="protein sequence ID" value="SDF17312.1"/>
    <property type="molecule type" value="Genomic_DNA"/>
</dbReference>
<dbReference type="Proteomes" id="UP000182114">
    <property type="component" value="Unassembled WGS sequence"/>
</dbReference>
<dbReference type="AlphaFoldDB" id="A0A1G7IX54"/>
<evidence type="ECO:0000313" key="5">
    <source>
        <dbReference type="Proteomes" id="UP000182114"/>
    </source>
</evidence>
<name>A0A1G7IX54_9FLAO</name>
<dbReference type="InterPro" id="IPR058647">
    <property type="entry name" value="BSH_CzcB-like"/>
</dbReference>
<dbReference type="GO" id="GO:0060003">
    <property type="term" value="P:copper ion export"/>
    <property type="evidence" value="ECO:0007669"/>
    <property type="project" value="TreeGrafter"/>
</dbReference>
<dbReference type="Gene3D" id="2.40.30.170">
    <property type="match status" value="1"/>
</dbReference>
<evidence type="ECO:0000313" key="4">
    <source>
        <dbReference type="EMBL" id="SDF17312.1"/>
    </source>
</evidence>
<keyword evidence="2" id="KW-0813">Transport</keyword>
<keyword evidence="5" id="KW-1185">Reference proteome</keyword>
<dbReference type="PANTHER" id="PTHR30097">
    <property type="entry name" value="CATION EFFLUX SYSTEM PROTEIN CUSB"/>
    <property type="match status" value="1"/>
</dbReference>
<dbReference type="PROSITE" id="PS51257">
    <property type="entry name" value="PROKAR_LIPOPROTEIN"/>
    <property type="match status" value="1"/>
</dbReference>
<dbReference type="Pfam" id="PF25973">
    <property type="entry name" value="BSH_CzcB"/>
    <property type="match status" value="1"/>
</dbReference>
<dbReference type="Gene3D" id="2.40.420.20">
    <property type="match status" value="1"/>
</dbReference>
<dbReference type="PANTHER" id="PTHR30097:SF4">
    <property type="entry name" value="SLR6042 PROTEIN"/>
    <property type="match status" value="1"/>
</dbReference>
<dbReference type="NCBIfam" id="TIGR01730">
    <property type="entry name" value="RND_mfp"/>
    <property type="match status" value="1"/>
</dbReference>
<dbReference type="GO" id="GO:0015679">
    <property type="term" value="P:plasma membrane copper ion transport"/>
    <property type="evidence" value="ECO:0007669"/>
    <property type="project" value="TreeGrafter"/>
</dbReference>
<evidence type="ECO:0000256" key="1">
    <source>
        <dbReference type="ARBA" id="ARBA00009477"/>
    </source>
</evidence>
<dbReference type="eggNOG" id="COG0845">
    <property type="taxonomic scope" value="Bacteria"/>
</dbReference>
<dbReference type="GO" id="GO:0030313">
    <property type="term" value="C:cell envelope"/>
    <property type="evidence" value="ECO:0007669"/>
    <property type="project" value="TreeGrafter"/>
</dbReference>
<dbReference type="GeneID" id="78061877"/>
<accession>A0A1G7IX54</accession>
<feature type="domain" description="CzcB-like barrel-sandwich hybrid" evidence="3">
    <location>
        <begin position="75"/>
        <end position="218"/>
    </location>
</feature>
<dbReference type="Gene3D" id="1.10.287.470">
    <property type="entry name" value="Helix hairpin bin"/>
    <property type="match status" value="1"/>
</dbReference>
<proteinExistence type="inferred from homology"/>
<dbReference type="InterPro" id="IPR051909">
    <property type="entry name" value="MFP_Cation_Efflux"/>
</dbReference>
<evidence type="ECO:0000256" key="2">
    <source>
        <dbReference type="ARBA" id="ARBA00022448"/>
    </source>
</evidence>
<comment type="similarity">
    <text evidence="1">Belongs to the membrane fusion protein (MFP) (TC 8.A.1) family.</text>
</comment>
<dbReference type="Gene3D" id="2.40.50.100">
    <property type="match status" value="1"/>
</dbReference>
<gene>
    <name evidence="4" type="ORF">SAMN04487992_10883</name>
</gene>
<dbReference type="GO" id="GO:0022857">
    <property type="term" value="F:transmembrane transporter activity"/>
    <property type="evidence" value="ECO:0007669"/>
    <property type="project" value="InterPro"/>
</dbReference>
<dbReference type="SUPFAM" id="SSF111369">
    <property type="entry name" value="HlyD-like secretion proteins"/>
    <property type="match status" value="1"/>
</dbReference>
<organism evidence="4 5">
    <name type="scientific">Cellulophaga baltica</name>
    <dbReference type="NCBI Taxonomy" id="76594"/>
    <lineage>
        <taxon>Bacteria</taxon>
        <taxon>Pseudomonadati</taxon>
        <taxon>Bacteroidota</taxon>
        <taxon>Flavobacteriia</taxon>
        <taxon>Flavobacteriales</taxon>
        <taxon>Flavobacteriaceae</taxon>
        <taxon>Cellulophaga</taxon>
    </lineage>
</organism>
<dbReference type="RefSeq" id="WP_029446373.1">
    <property type="nucleotide sequence ID" value="NZ_CBDUFQ010000009.1"/>
</dbReference>